<comment type="subcellular location">
    <subcellularLocation>
        <location evidence="1">Nucleus</location>
    </subcellularLocation>
</comment>
<gene>
    <name evidence="5" type="ORF">Cpir12675_003311</name>
</gene>
<organism evidence="5 6">
    <name type="scientific">Ceratocystis pirilliformis</name>
    <dbReference type="NCBI Taxonomy" id="259994"/>
    <lineage>
        <taxon>Eukaryota</taxon>
        <taxon>Fungi</taxon>
        <taxon>Dikarya</taxon>
        <taxon>Ascomycota</taxon>
        <taxon>Pezizomycotina</taxon>
        <taxon>Sordariomycetes</taxon>
        <taxon>Hypocreomycetidae</taxon>
        <taxon>Microascales</taxon>
        <taxon>Ceratocystidaceae</taxon>
        <taxon>Ceratocystis</taxon>
    </lineage>
</organism>
<dbReference type="Pfam" id="PF15612">
    <property type="entry name" value="WHIM1"/>
    <property type="match status" value="1"/>
</dbReference>
<reference evidence="5 6" key="1">
    <citation type="journal article" date="2024" name="IMA Fungus">
        <title>IMA Genome - F19 : A genome assembly and annotation guide to empower mycologists, including annotated draft genome sequences of Ceratocystis pirilliformis, Diaporthe australafricana, Fusarium ophioides, Paecilomyces lecythidis, and Sporothrix stenoceras.</title>
        <authorList>
            <person name="Aylward J."/>
            <person name="Wilson A.M."/>
            <person name="Visagie C.M."/>
            <person name="Spraker J."/>
            <person name="Barnes I."/>
            <person name="Buitendag C."/>
            <person name="Ceriani C."/>
            <person name="Del Mar Angel L."/>
            <person name="du Plessis D."/>
            <person name="Fuchs T."/>
            <person name="Gasser K."/>
            <person name="Kramer D."/>
            <person name="Li W."/>
            <person name="Munsamy K."/>
            <person name="Piso A."/>
            <person name="Price J.L."/>
            <person name="Sonnekus B."/>
            <person name="Thomas C."/>
            <person name="van der Nest A."/>
            <person name="van Dijk A."/>
            <person name="van Heerden A."/>
            <person name="van Vuuren N."/>
            <person name="Yilmaz N."/>
            <person name="Duong T.A."/>
            <person name="van der Merwe N.A."/>
            <person name="Wingfield M.J."/>
            <person name="Wingfield B.D."/>
        </authorList>
    </citation>
    <scope>NUCLEOTIDE SEQUENCE [LARGE SCALE GENOMIC DNA]</scope>
    <source>
        <strain evidence="5 6">CMW 12675</strain>
    </source>
</reference>
<feature type="compositionally biased region" description="Basic and acidic residues" evidence="3">
    <location>
        <begin position="559"/>
        <end position="570"/>
    </location>
</feature>
<feature type="domain" description="WHIM1" evidence="4">
    <location>
        <begin position="196"/>
        <end position="239"/>
    </location>
</feature>
<feature type="compositionally biased region" description="Low complexity" evidence="3">
    <location>
        <begin position="605"/>
        <end position="620"/>
    </location>
</feature>
<comment type="caution">
    <text evidence="5">The sequence shown here is derived from an EMBL/GenBank/DDBJ whole genome shotgun (WGS) entry which is preliminary data.</text>
</comment>
<feature type="compositionally biased region" description="Basic residues" evidence="3">
    <location>
        <begin position="41"/>
        <end position="51"/>
    </location>
</feature>
<feature type="compositionally biased region" description="Low complexity" evidence="3">
    <location>
        <begin position="68"/>
        <end position="82"/>
    </location>
</feature>
<feature type="region of interest" description="Disordered" evidence="3">
    <location>
        <begin position="1"/>
        <end position="108"/>
    </location>
</feature>
<evidence type="ECO:0000256" key="3">
    <source>
        <dbReference type="SAM" id="MobiDB-lite"/>
    </source>
</evidence>
<evidence type="ECO:0000313" key="5">
    <source>
        <dbReference type="EMBL" id="KAL1895294.1"/>
    </source>
</evidence>
<evidence type="ECO:0000259" key="4">
    <source>
        <dbReference type="Pfam" id="PF15612"/>
    </source>
</evidence>
<feature type="compositionally biased region" description="Acidic residues" evidence="3">
    <location>
        <begin position="493"/>
        <end position="524"/>
    </location>
</feature>
<name>A0ABR3Z6X3_9PEZI</name>
<dbReference type="PANTHER" id="PTHR42107:SF1">
    <property type="entry name" value="WHIM1 DOMAIN-CONTAINING PROTEIN"/>
    <property type="match status" value="1"/>
</dbReference>
<keyword evidence="6" id="KW-1185">Reference proteome</keyword>
<evidence type="ECO:0000256" key="1">
    <source>
        <dbReference type="ARBA" id="ARBA00004123"/>
    </source>
</evidence>
<protein>
    <recommendedName>
        <fullName evidence="4">WHIM1 domain-containing protein</fullName>
    </recommendedName>
</protein>
<accession>A0ABR3Z6X3</accession>
<feature type="compositionally biased region" description="Low complexity" evidence="3">
    <location>
        <begin position="7"/>
        <end position="20"/>
    </location>
</feature>
<dbReference type="Proteomes" id="UP001583280">
    <property type="component" value="Unassembled WGS sequence"/>
</dbReference>
<evidence type="ECO:0000256" key="2">
    <source>
        <dbReference type="ARBA" id="ARBA00023242"/>
    </source>
</evidence>
<keyword evidence="2" id="KW-0539">Nucleus</keyword>
<dbReference type="EMBL" id="JAWDJO010000076">
    <property type="protein sequence ID" value="KAL1895294.1"/>
    <property type="molecule type" value="Genomic_DNA"/>
</dbReference>
<feature type="region of interest" description="Disordered" evidence="3">
    <location>
        <begin position="391"/>
        <end position="640"/>
    </location>
</feature>
<dbReference type="PANTHER" id="PTHR42107">
    <property type="entry name" value="YALI0D24453P"/>
    <property type="match status" value="1"/>
</dbReference>
<feature type="compositionally biased region" description="Polar residues" evidence="3">
    <location>
        <begin position="411"/>
        <end position="436"/>
    </location>
</feature>
<proteinExistence type="predicted"/>
<sequence>MSDDSSDLSSISSLSPAPSDSEPETIDQNKKGILKFFKTTPKAKSKPKAKAPSKTLSKAQTKPKPKPKSQSQSQSQPQSQAKPKQKKIIVASKEPSPPLRKREPSPPHEYVFADNPDIAFIVMFRARFNDIFSAHLATFGPQEFENDITDFFPGNRVEGFLCALLVLILNRKQDVKPGHYNRALEEAVSTHKNQWPKSWEGKSPVSGSNTFQTLAPSDKLILLRTLIHWALASSESIRTLVAKSYKNRHDEDRAIPLSVQAWGSDSDKRRYFLIEGRDGTSFRIYRESNFQGLNRTWWSVADSIDSLKALATSLEEKDGGPKAKSLAHSMRMAIPRLEESEEKRRRREYRLKTKERFLRPDPAHSLYEGRTRGKRVKYTFSDEEDVFTDYSARRSTRNTRNHTPEDAQIPVQHSRSTRSTRLNPDAQLSGTESAPNDSREPSVGANGRPRRQAAQNQGSKRKSLHAAELNVSDDDDQSIPEADDGGEHIPDESNSEDEEEFAGDDEMGDDEMGDDEMGDDDEEVVRESKNKMAKAKAAVEGPDDVNNLDGLLSPSVDSNGKDHGTTRSDCQEVSVTNSLETPDESPLGNRQTPEPEVEGSKIKITLKSSASASKRATSLAFRGSPDKPHASMVTSPGVDA</sequence>
<evidence type="ECO:0000313" key="6">
    <source>
        <dbReference type="Proteomes" id="UP001583280"/>
    </source>
</evidence>
<feature type="compositionally biased region" description="Acidic residues" evidence="3">
    <location>
        <begin position="471"/>
        <end position="484"/>
    </location>
</feature>
<dbReference type="InterPro" id="IPR028942">
    <property type="entry name" value="WHIM1_dom"/>
</dbReference>
<feature type="compositionally biased region" description="Polar residues" evidence="3">
    <location>
        <begin position="571"/>
        <end position="580"/>
    </location>
</feature>